<feature type="compositionally biased region" description="Basic and acidic residues" evidence="8">
    <location>
        <begin position="485"/>
        <end position="495"/>
    </location>
</feature>
<evidence type="ECO:0000256" key="5">
    <source>
        <dbReference type="ARBA" id="ARBA00022991"/>
    </source>
</evidence>
<comment type="similarity">
    <text evidence="2">Belongs to the DNA photolyase class-1 family.</text>
</comment>
<dbReference type="GO" id="GO:0006950">
    <property type="term" value="P:response to stress"/>
    <property type="evidence" value="ECO:0007669"/>
    <property type="project" value="UniProtKB-ARBA"/>
</dbReference>
<feature type="region of interest" description="Disordered" evidence="8">
    <location>
        <begin position="475"/>
        <end position="521"/>
    </location>
</feature>
<evidence type="ECO:0000259" key="9">
    <source>
        <dbReference type="PROSITE" id="PS51645"/>
    </source>
</evidence>
<protein>
    <submittedName>
        <fullName evidence="10">Deoxyribodipyrimidine photo-lyase</fullName>
    </submittedName>
</protein>
<proteinExistence type="inferred from homology"/>
<dbReference type="SUPFAM" id="SSF52425">
    <property type="entry name" value="Cryptochrome/photolyase, N-terminal domain"/>
    <property type="match status" value="1"/>
</dbReference>
<comment type="similarity">
    <text evidence="7">Belongs to the DNA photolyase family.</text>
</comment>
<evidence type="ECO:0000256" key="3">
    <source>
        <dbReference type="ARBA" id="ARBA00022630"/>
    </source>
</evidence>
<evidence type="ECO:0000256" key="4">
    <source>
        <dbReference type="ARBA" id="ARBA00022827"/>
    </source>
</evidence>
<dbReference type="InterPro" id="IPR005101">
    <property type="entry name" value="Cryptochr/Photolyase_FAD-bd"/>
</dbReference>
<dbReference type="PANTHER" id="PTHR11455">
    <property type="entry name" value="CRYPTOCHROME"/>
    <property type="match status" value="1"/>
</dbReference>
<dbReference type="InterPro" id="IPR006050">
    <property type="entry name" value="DNA_photolyase_N"/>
</dbReference>
<keyword evidence="10" id="KW-0456">Lyase</keyword>
<evidence type="ECO:0000313" key="11">
    <source>
        <dbReference type="Proteomes" id="UP000066624"/>
    </source>
</evidence>
<dbReference type="InterPro" id="IPR002081">
    <property type="entry name" value="Cryptochrome/DNA_photolyase_1"/>
</dbReference>
<dbReference type="GO" id="GO:0006139">
    <property type="term" value="P:nucleobase-containing compound metabolic process"/>
    <property type="evidence" value="ECO:0007669"/>
    <property type="project" value="UniProtKB-ARBA"/>
</dbReference>
<evidence type="ECO:0000313" key="10">
    <source>
        <dbReference type="EMBL" id="AKS43196.1"/>
    </source>
</evidence>
<dbReference type="InterPro" id="IPR036134">
    <property type="entry name" value="Crypto/Photolyase_FAD-like_sf"/>
</dbReference>
<dbReference type="GO" id="GO:0009416">
    <property type="term" value="P:response to light stimulus"/>
    <property type="evidence" value="ECO:0007669"/>
    <property type="project" value="TreeGrafter"/>
</dbReference>
<dbReference type="Pfam" id="PF03441">
    <property type="entry name" value="FAD_binding_7"/>
    <property type="match status" value="1"/>
</dbReference>
<feature type="binding site" evidence="6">
    <location>
        <position position="222"/>
    </location>
    <ligand>
        <name>FAD</name>
        <dbReference type="ChEBI" id="CHEBI:57692"/>
    </ligand>
</feature>
<dbReference type="InterPro" id="IPR018394">
    <property type="entry name" value="DNA_photolyase_1_CS_C"/>
</dbReference>
<keyword evidence="3 6" id="KW-0285">Flavoprotein</keyword>
<dbReference type="PANTHER" id="PTHR11455:SF9">
    <property type="entry name" value="CRYPTOCHROME CIRCADIAN CLOCK 5 ISOFORM X1"/>
    <property type="match status" value="1"/>
</dbReference>
<comment type="cofactor">
    <cofactor evidence="6">
        <name>FAD</name>
        <dbReference type="ChEBI" id="CHEBI:57692"/>
    </cofactor>
    <text evidence="6">Binds 1 FAD per subunit.</text>
</comment>
<dbReference type="Gene3D" id="3.40.50.620">
    <property type="entry name" value="HUPs"/>
    <property type="match status" value="1"/>
</dbReference>
<feature type="domain" description="Photolyase/cryptochrome alpha/beta" evidence="9">
    <location>
        <begin position="14"/>
        <end position="143"/>
    </location>
</feature>
<dbReference type="PROSITE" id="PS00394">
    <property type="entry name" value="DNA_PHOTOLYASES_1_1"/>
    <property type="match status" value="1"/>
</dbReference>
<organism evidence="10 11">
    <name type="scientific">Wenzhouxiangella marina</name>
    <dbReference type="NCBI Taxonomy" id="1579979"/>
    <lineage>
        <taxon>Bacteria</taxon>
        <taxon>Pseudomonadati</taxon>
        <taxon>Pseudomonadota</taxon>
        <taxon>Gammaproteobacteria</taxon>
        <taxon>Chromatiales</taxon>
        <taxon>Wenzhouxiangellaceae</taxon>
        <taxon>Wenzhouxiangella</taxon>
    </lineage>
</organism>
<dbReference type="PRINTS" id="PR00147">
    <property type="entry name" value="DNAPHOTLYASE"/>
</dbReference>
<keyword evidence="5 7" id="KW-0157">Chromophore</keyword>
<comment type="cofactor">
    <cofactor evidence="1">
        <name>(6R)-5,10-methylene-5,6,7,8-tetrahydrofolate</name>
        <dbReference type="ChEBI" id="CHEBI:15636"/>
    </cofactor>
</comment>
<evidence type="ECO:0000256" key="6">
    <source>
        <dbReference type="PIRSR" id="PIRSR602081-1"/>
    </source>
</evidence>
<keyword evidence="4 6" id="KW-0274">FAD</keyword>
<evidence type="ECO:0000256" key="1">
    <source>
        <dbReference type="ARBA" id="ARBA00001932"/>
    </source>
</evidence>
<dbReference type="InterPro" id="IPR014729">
    <property type="entry name" value="Rossmann-like_a/b/a_fold"/>
</dbReference>
<name>A0A0K0Y005_9GAMM</name>
<dbReference type="Gene3D" id="1.10.579.10">
    <property type="entry name" value="DNA Cyclobutane Dipyrimidine Photolyase, subunit A, domain 3"/>
    <property type="match status" value="1"/>
</dbReference>
<dbReference type="EMBL" id="CP012154">
    <property type="protein sequence ID" value="AKS43196.1"/>
    <property type="molecule type" value="Genomic_DNA"/>
</dbReference>
<feature type="binding site" evidence="6">
    <location>
        <position position="279"/>
    </location>
    <ligand>
        <name>FAD</name>
        <dbReference type="ChEBI" id="CHEBI:57692"/>
    </ligand>
</feature>
<dbReference type="GO" id="GO:0071949">
    <property type="term" value="F:FAD binding"/>
    <property type="evidence" value="ECO:0007669"/>
    <property type="project" value="TreeGrafter"/>
</dbReference>
<dbReference type="KEGG" id="wma:WM2015_2839"/>
<dbReference type="SUPFAM" id="SSF48173">
    <property type="entry name" value="Cryptochrome/photolyase FAD-binding domain"/>
    <property type="match status" value="1"/>
</dbReference>
<dbReference type="Proteomes" id="UP000066624">
    <property type="component" value="Chromosome"/>
</dbReference>
<dbReference type="Gene3D" id="1.25.40.80">
    <property type="match status" value="1"/>
</dbReference>
<dbReference type="PATRIC" id="fig|1579979.3.peg.2903"/>
<dbReference type="STRING" id="1579979.WM2015_2839"/>
<evidence type="ECO:0000256" key="2">
    <source>
        <dbReference type="ARBA" id="ARBA00005862"/>
    </source>
</evidence>
<dbReference type="InterPro" id="IPR036155">
    <property type="entry name" value="Crypto/Photolyase_N_sf"/>
</dbReference>
<dbReference type="AlphaFoldDB" id="A0A0K0Y005"/>
<keyword evidence="11" id="KW-1185">Reference proteome</keyword>
<evidence type="ECO:0000256" key="8">
    <source>
        <dbReference type="SAM" id="MobiDB-lite"/>
    </source>
</evidence>
<accession>A0A0K0Y005</accession>
<dbReference type="Pfam" id="PF00875">
    <property type="entry name" value="DNA_photolyase"/>
    <property type="match status" value="1"/>
</dbReference>
<evidence type="ECO:0000256" key="7">
    <source>
        <dbReference type="RuleBase" id="RU004182"/>
    </source>
</evidence>
<sequence length="521" mass="59722">MLVLTPENPMPRSSLQLVWFKRDLRVADHVPLVEAARRGPVLPVYVVEPELWAQPDTARRHQAFIAESLRDLDRALRAMGQGLLVQRGDVLEVFADLHRRFRIDAIHAHEETGNAWTFERDKRVRAWCREQGIPLHETPQFGVVRALGDRDGWAKRWEALMGETLVMAPGRLPSVVETPRPVDPFDGLEPASRLPTPGRQRGGIEAAQATLDSFLNERGRHYRGGISSPLSAETAGSRFSPYIAYGNLSLRHIVQATRVRIARAKGEPPAGWIGSLRQFDRRLHWHCHFIQKFEQRPELEFRNMHSGFDGMREDDFDPVKFEAWAEGRTGYPLVDACMRFLTHTGWLNFRMRAMLMSFAGYQLWLHWREPALHLARLFTDYEPGIHYCQCQMQNGVTGINTLRIYNPVKQAQDQDPEGEFVRRWVPELEGVPTAAIFEPWKLGEADLKRYGAQGYPPPIVDHQAAAREARRIVGEFRKQPGFRGQADRIQHELGSRRSGIAPTRRPRKKKAVEKSPQQSLF</sequence>
<dbReference type="PROSITE" id="PS51645">
    <property type="entry name" value="PHR_CRY_ALPHA_BETA"/>
    <property type="match status" value="1"/>
</dbReference>
<dbReference type="GO" id="GO:0003677">
    <property type="term" value="F:DNA binding"/>
    <property type="evidence" value="ECO:0007669"/>
    <property type="project" value="TreeGrafter"/>
</dbReference>
<gene>
    <name evidence="10" type="ORF">WM2015_2839</name>
</gene>
<reference evidence="10 11" key="1">
    <citation type="submission" date="2015-07" db="EMBL/GenBank/DDBJ databases">
        <authorList>
            <person name="Noorani M."/>
        </authorList>
    </citation>
    <scope>NUCLEOTIDE SEQUENCE [LARGE SCALE GENOMIC DNA]</scope>
    <source>
        <strain evidence="10 11">KCTC 42284</strain>
    </source>
</reference>
<dbReference type="GO" id="GO:0003904">
    <property type="term" value="F:deoxyribodipyrimidine photo-lyase activity"/>
    <property type="evidence" value="ECO:0007669"/>
    <property type="project" value="TreeGrafter"/>
</dbReference>